<protein>
    <submittedName>
        <fullName evidence="1">Uncharacterized protein</fullName>
    </submittedName>
</protein>
<dbReference type="AlphaFoldDB" id="A0A1D6N7K7"/>
<proteinExistence type="predicted"/>
<dbReference type="EMBL" id="CM007649">
    <property type="protein sequence ID" value="ONM36573.1"/>
    <property type="molecule type" value="Genomic_DNA"/>
</dbReference>
<organism evidence="1">
    <name type="scientific">Zea mays</name>
    <name type="common">Maize</name>
    <dbReference type="NCBI Taxonomy" id="4577"/>
    <lineage>
        <taxon>Eukaryota</taxon>
        <taxon>Viridiplantae</taxon>
        <taxon>Streptophyta</taxon>
        <taxon>Embryophyta</taxon>
        <taxon>Tracheophyta</taxon>
        <taxon>Spermatophyta</taxon>
        <taxon>Magnoliopsida</taxon>
        <taxon>Liliopsida</taxon>
        <taxon>Poales</taxon>
        <taxon>Poaceae</taxon>
        <taxon>PACMAD clade</taxon>
        <taxon>Panicoideae</taxon>
        <taxon>Andropogonodae</taxon>
        <taxon>Andropogoneae</taxon>
        <taxon>Tripsacinae</taxon>
        <taxon>Zea</taxon>
    </lineage>
</organism>
<dbReference type="InParanoid" id="A0A1D6N7K7"/>
<accession>A0A1D6N7K7</accession>
<name>A0A1D6N7K7_MAIZE</name>
<sequence length="74" mass="8439">MPLFHVRSDRSRPVAFRSFPVPACAPTVRARRQERQVQGGGSEELGSRHWVRPWREGDGRRFYANLLAPHAASL</sequence>
<evidence type="ECO:0000313" key="1">
    <source>
        <dbReference type="EMBL" id="ONM36573.1"/>
    </source>
</evidence>
<gene>
    <name evidence="1" type="ORF">ZEAMMB73_Zm00001d042935</name>
</gene>
<reference evidence="1" key="1">
    <citation type="submission" date="2015-12" db="EMBL/GenBank/DDBJ databases">
        <title>Update maize B73 reference genome by single molecule sequencing technologies.</title>
        <authorList>
            <consortium name="Maize Genome Sequencing Project"/>
            <person name="Ware D."/>
        </authorList>
    </citation>
    <scope>NUCLEOTIDE SEQUENCE [LARGE SCALE GENOMIC DNA]</scope>
    <source>
        <tissue evidence="1">Seedling</tissue>
    </source>
</reference>